<gene>
    <name evidence="2" type="ORF">Pan216_52630</name>
</gene>
<feature type="transmembrane region" description="Helical" evidence="1">
    <location>
        <begin position="347"/>
        <end position="368"/>
    </location>
</feature>
<dbReference type="EMBL" id="CP036279">
    <property type="protein sequence ID" value="QDU64373.1"/>
    <property type="molecule type" value="Genomic_DNA"/>
</dbReference>
<feature type="transmembrane region" description="Helical" evidence="1">
    <location>
        <begin position="320"/>
        <end position="341"/>
    </location>
</feature>
<organism evidence="2 3">
    <name type="scientific">Kolteria novifilia</name>
    <dbReference type="NCBI Taxonomy" id="2527975"/>
    <lineage>
        <taxon>Bacteria</taxon>
        <taxon>Pseudomonadati</taxon>
        <taxon>Planctomycetota</taxon>
        <taxon>Planctomycetia</taxon>
        <taxon>Kolteriales</taxon>
        <taxon>Kolteriaceae</taxon>
        <taxon>Kolteria</taxon>
    </lineage>
</organism>
<dbReference type="AlphaFoldDB" id="A0A518BBU9"/>
<dbReference type="RefSeq" id="WP_145262539.1">
    <property type="nucleotide sequence ID" value="NZ_CP036279.1"/>
</dbReference>
<reference evidence="2 3" key="1">
    <citation type="submission" date="2019-02" db="EMBL/GenBank/DDBJ databases">
        <title>Deep-cultivation of Planctomycetes and their phenomic and genomic characterization uncovers novel biology.</title>
        <authorList>
            <person name="Wiegand S."/>
            <person name="Jogler M."/>
            <person name="Boedeker C."/>
            <person name="Pinto D."/>
            <person name="Vollmers J."/>
            <person name="Rivas-Marin E."/>
            <person name="Kohn T."/>
            <person name="Peeters S.H."/>
            <person name="Heuer A."/>
            <person name="Rast P."/>
            <person name="Oberbeckmann S."/>
            <person name="Bunk B."/>
            <person name="Jeske O."/>
            <person name="Meyerdierks A."/>
            <person name="Storesund J.E."/>
            <person name="Kallscheuer N."/>
            <person name="Luecker S."/>
            <person name="Lage O.M."/>
            <person name="Pohl T."/>
            <person name="Merkel B.J."/>
            <person name="Hornburger P."/>
            <person name="Mueller R.-W."/>
            <person name="Bruemmer F."/>
            <person name="Labrenz M."/>
            <person name="Spormann A.M."/>
            <person name="Op den Camp H."/>
            <person name="Overmann J."/>
            <person name="Amann R."/>
            <person name="Jetten M.S.M."/>
            <person name="Mascher T."/>
            <person name="Medema M.H."/>
            <person name="Devos D.P."/>
            <person name="Kaster A.-K."/>
            <person name="Ovreas L."/>
            <person name="Rohde M."/>
            <person name="Galperin M.Y."/>
            <person name="Jogler C."/>
        </authorList>
    </citation>
    <scope>NUCLEOTIDE SEQUENCE [LARGE SCALE GENOMIC DNA]</scope>
    <source>
        <strain evidence="2 3">Pan216</strain>
    </source>
</reference>
<name>A0A518BBU9_9BACT</name>
<sequence length="388" mass="42885">MKFVLLGSDPHTDSFVRAAQDASHEMIAFMADDGETPEVPSSARRLDGLADVVRLTDVGYAVLAGDFDYRAEQALALVRLEPMPLVLSVPLAEKPDVYYELGLYRVESKLPMLTLLPEAAHPGLAKLREWTGETSPQWMEWTLPFDPEQKGSLRFHEGWSWIRSLGGEIEEISATGGDESGGGSQLLVSARHQSGILTTIRWRALPSEGYGFRLETTAGTIEGTFERGCQGPVTLIDRRGGQLRTETHEPFDVGPTWVAEWEALREKRDDEAWHRGLRQIELASATNESLERHRAVSLEYSDVSEQQSFRSIMTLTGCGMLMGLVLVVIVAAIMTSMGVFGNWQPPIFLGILGVLALFCSLQLLGLLFRPAKPPKPSPRDEDSLSHPD</sequence>
<evidence type="ECO:0000313" key="3">
    <source>
        <dbReference type="Proteomes" id="UP000317093"/>
    </source>
</evidence>
<evidence type="ECO:0000313" key="2">
    <source>
        <dbReference type="EMBL" id="QDU64373.1"/>
    </source>
</evidence>
<accession>A0A518BBU9</accession>
<dbReference type="OrthoDB" id="247417at2"/>
<keyword evidence="1" id="KW-0472">Membrane</keyword>
<protein>
    <submittedName>
        <fullName evidence="2">Uncharacterized protein</fullName>
    </submittedName>
</protein>
<proteinExistence type="predicted"/>
<keyword evidence="1" id="KW-0812">Transmembrane</keyword>
<dbReference type="Gene3D" id="3.30.360.10">
    <property type="entry name" value="Dihydrodipicolinate Reductase, domain 2"/>
    <property type="match status" value="1"/>
</dbReference>
<dbReference type="Proteomes" id="UP000317093">
    <property type="component" value="Chromosome"/>
</dbReference>
<keyword evidence="1" id="KW-1133">Transmembrane helix</keyword>
<keyword evidence="3" id="KW-1185">Reference proteome</keyword>
<evidence type="ECO:0000256" key="1">
    <source>
        <dbReference type="SAM" id="Phobius"/>
    </source>
</evidence>
<dbReference type="KEGG" id="knv:Pan216_52630"/>